<feature type="compositionally biased region" description="Low complexity" evidence="1">
    <location>
        <begin position="291"/>
        <end position="313"/>
    </location>
</feature>
<keyword evidence="2" id="KW-0472">Membrane</keyword>
<dbReference type="AlphaFoldDB" id="A0A4Z0P2A3"/>
<feature type="compositionally biased region" description="Pro residues" evidence="1">
    <location>
        <begin position="314"/>
        <end position="330"/>
    </location>
</feature>
<keyword evidence="5" id="KW-1185">Reference proteome</keyword>
<protein>
    <submittedName>
        <fullName evidence="4">Uncharacterized protein</fullName>
    </submittedName>
</protein>
<dbReference type="Proteomes" id="UP000298337">
    <property type="component" value="Unassembled WGS sequence"/>
</dbReference>
<dbReference type="RefSeq" id="WP_135435686.1">
    <property type="nucleotide sequence ID" value="NZ_SRLA01000004.1"/>
</dbReference>
<feature type="region of interest" description="Disordered" evidence="1">
    <location>
        <begin position="287"/>
        <end position="330"/>
    </location>
</feature>
<organism evidence="4 5">
    <name type="scientific">Hymenobacter fodinae</name>
    <dbReference type="NCBI Taxonomy" id="2510796"/>
    <lineage>
        <taxon>Bacteria</taxon>
        <taxon>Pseudomonadati</taxon>
        <taxon>Bacteroidota</taxon>
        <taxon>Cytophagia</taxon>
        <taxon>Cytophagales</taxon>
        <taxon>Hymenobacteraceae</taxon>
        <taxon>Hymenobacter</taxon>
    </lineage>
</organism>
<proteinExistence type="predicted"/>
<gene>
    <name evidence="4" type="ORF">EU556_18865</name>
</gene>
<feature type="transmembrane region" description="Helical" evidence="2">
    <location>
        <begin position="205"/>
        <end position="224"/>
    </location>
</feature>
<keyword evidence="2" id="KW-0812">Transmembrane</keyword>
<feature type="signal peptide" evidence="3">
    <location>
        <begin position="1"/>
        <end position="23"/>
    </location>
</feature>
<evidence type="ECO:0000256" key="3">
    <source>
        <dbReference type="SAM" id="SignalP"/>
    </source>
</evidence>
<evidence type="ECO:0000256" key="1">
    <source>
        <dbReference type="SAM" id="MobiDB-lite"/>
    </source>
</evidence>
<reference evidence="4 5" key="1">
    <citation type="submission" date="2019-04" db="EMBL/GenBank/DDBJ databases">
        <authorList>
            <person name="Feng G."/>
            <person name="Zhang J."/>
            <person name="Zhu H."/>
        </authorList>
    </citation>
    <scope>NUCLEOTIDE SEQUENCE [LARGE SCALE GENOMIC DNA]</scope>
    <source>
        <strain evidence="4 5">92R-1</strain>
    </source>
</reference>
<feature type="compositionally biased region" description="Low complexity" evidence="1">
    <location>
        <begin position="155"/>
        <end position="178"/>
    </location>
</feature>
<evidence type="ECO:0000313" key="4">
    <source>
        <dbReference type="EMBL" id="TGE05371.1"/>
    </source>
</evidence>
<dbReference type="OrthoDB" id="881222at2"/>
<accession>A0A4Z0P2A3</accession>
<keyword evidence="2" id="KW-1133">Transmembrane helix</keyword>
<feature type="region of interest" description="Disordered" evidence="1">
    <location>
        <begin position="150"/>
        <end position="178"/>
    </location>
</feature>
<sequence length="506" mass="53424">MTLSRRAASLLSGLLLLAAGSRAQTPLGQPTLDEQKVQIWCATARYVYDDNGRSNLKGRLNCGSSLSAFESSIKADSQRVYSALYQPLEGKGTMYKGLGSNSSRLQKLTTEIINRLKASPARRANPARMQRLATLEAALNNYVQNGTPIGELSNAEVATEQTDTTTTSDDTMSASPSDAGLAEAGVASTPTAVNNGAGESLMNKFFGPLALILSLLSLVLYALLRRSITALGDRLGRHRSEIDSVKNGVMGSSASLGTASADRLTPAQQREVEILVQQRVEEELKKLRGQTTAAPTPAAAPTAKPAGQSARPAPVAPPAPAAPAPAPPRPITPAPVAAPVYSAPSAATEVPVTPPVIPVGAPSASPRDEFESLVPPVQLPSPAASVAPAAPAEPIASAAAVQQTRYVKVPVNGAFNEYDFSDEPQHDSIYEIHLDPQWPELATFSVTSNPAVHAYAIQSAQYSLREACKYQQPTGPVTRIITEEEGVLRKVAGNWQIEQKAAIRFE</sequence>
<keyword evidence="3" id="KW-0732">Signal</keyword>
<dbReference type="EMBL" id="SRLA01000004">
    <property type="protein sequence ID" value="TGE05371.1"/>
    <property type="molecule type" value="Genomic_DNA"/>
</dbReference>
<evidence type="ECO:0000313" key="5">
    <source>
        <dbReference type="Proteomes" id="UP000298337"/>
    </source>
</evidence>
<comment type="caution">
    <text evidence="4">The sequence shown here is derived from an EMBL/GenBank/DDBJ whole genome shotgun (WGS) entry which is preliminary data.</text>
</comment>
<evidence type="ECO:0000256" key="2">
    <source>
        <dbReference type="SAM" id="Phobius"/>
    </source>
</evidence>
<feature type="chain" id="PRO_5021228224" evidence="3">
    <location>
        <begin position="24"/>
        <end position="506"/>
    </location>
</feature>
<name>A0A4Z0P2A3_9BACT</name>